<dbReference type="Proteomes" id="UP000243425">
    <property type="component" value="Nucleomorph 1"/>
</dbReference>
<dbReference type="AlphaFoldDB" id="Q3LWK3"/>
<accession>Q3LWK3</accession>
<name>Q3LWK3_BIGNA</name>
<dbReference type="EMBL" id="DQ158856">
    <property type="protein sequence ID" value="ABA27163.1"/>
    <property type="molecule type" value="Genomic_DNA"/>
</dbReference>
<dbReference type="GeneID" id="5788464"/>
<sequence>MCKKREQRIFKDKKLIKIKIKFSNNITCLRNHLKIRSLHNFRIFSNYPNYNKNKKFMNNGLILYLLKDKNRILKFKKIFTSKSIEKNRSKSISIFNANKLKASPNLEYLKSKIVKLKPFDQITVNLAKIFDVKKITNPARLKNKFKNLSRQ</sequence>
<evidence type="ECO:0000313" key="1">
    <source>
        <dbReference type="EMBL" id="ABA27163.1"/>
    </source>
</evidence>
<organism evidence="1 2">
    <name type="scientific">Bigelowiella natans</name>
    <name type="common">Pedinomonas minutissima</name>
    <name type="synonym">Chlorarachnion sp. (strain CCMP621)</name>
    <dbReference type="NCBI Taxonomy" id="227086"/>
    <lineage>
        <taxon>Eukaryota</taxon>
        <taxon>Sar</taxon>
        <taxon>Rhizaria</taxon>
        <taxon>Cercozoa</taxon>
        <taxon>Chlorarachniophyceae</taxon>
        <taxon>Bigelowiella</taxon>
    </lineage>
</organism>
<dbReference type="RefSeq" id="XP_001712775.1">
    <property type="nucleotide sequence ID" value="XM_001712723.1"/>
</dbReference>
<reference evidence="1 2" key="1">
    <citation type="journal article" date="2006" name="Proc. Natl. Acad. Sci. U.S.A.">
        <title>Complete nucleotide sequence of the chlorarachniophyte nucleomorph: nature's smallest nucleus.</title>
        <authorList>
            <person name="Gilson P.R."/>
            <person name="Su V."/>
            <person name="Slamovits C.H."/>
            <person name="Reith M.E."/>
            <person name="Keeling P.J."/>
            <person name="McFadden G.I."/>
        </authorList>
    </citation>
    <scope>NUCLEOTIDE SEQUENCE [LARGE SCALE GENOMIC DNA]</scope>
    <source>
        <strain evidence="2">CCMP621</strain>
    </source>
</reference>
<evidence type="ECO:0000313" key="2">
    <source>
        <dbReference type="Proteomes" id="UP000243425"/>
    </source>
</evidence>
<proteinExistence type="predicted"/>
<geneLocation type="nucleomorph" evidence="1"/>
<protein>
    <submittedName>
        <fullName evidence="1">Uncharacterized protein</fullName>
    </submittedName>
</protein>
<keyword evidence="1" id="KW-0542">Nucleomorph</keyword>